<feature type="compositionally biased region" description="Basic residues" evidence="1">
    <location>
        <begin position="36"/>
        <end position="50"/>
    </location>
</feature>
<organism evidence="2 3">
    <name type="scientific">Ensete ventricosum</name>
    <name type="common">Abyssinian banana</name>
    <name type="synonym">Musa ensete</name>
    <dbReference type="NCBI Taxonomy" id="4639"/>
    <lineage>
        <taxon>Eukaryota</taxon>
        <taxon>Viridiplantae</taxon>
        <taxon>Streptophyta</taxon>
        <taxon>Embryophyta</taxon>
        <taxon>Tracheophyta</taxon>
        <taxon>Spermatophyta</taxon>
        <taxon>Magnoliopsida</taxon>
        <taxon>Liliopsida</taxon>
        <taxon>Zingiberales</taxon>
        <taxon>Musaceae</taxon>
        <taxon>Ensete</taxon>
    </lineage>
</organism>
<gene>
    <name evidence="2" type="ORF">B296_00044945</name>
</gene>
<evidence type="ECO:0000313" key="2">
    <source>
        <dbReference type="EMBL" id="RRT32091.1"/>
    </source>
</evidence>
<evidence type="ECO:0000313" key="3">
    <source>
        <dbReference type="Proteomes" id="UP000287651"/>
    </source>
</evidence>
<accession>A0A426WXW4</accession>
<proteinExistence type="predicted"/>
<dbReference type="EMBL" id="AMZH03033977">
    <property type="protein sequence ID" value="RRT32091.1"/>
    <property type="molecule type" value="Genomic_DNA"/>
</dbReference>
<feature type="region of interest" description="Disordered" evidence="1">
    <location>
        <begin position="68"/>
        <end position="130"/>
    </location>
</feature>
<protein>
    <submittedName>
        <fullName evidence="2">Uncharacterized protein</fullName>
    </submittedName>
</protein>
<dbReference type="AlphaFoldDB" id="A0A426WXW4"/>
<comment type="caution">
    <text evidence="2">The sequence shown here is derived from an EMBL/GenBank/DDBJ whole genome shotgun (WGS) entry which is preliminary data.</text>
</comment>
<feature type="compositionally biased region" description="Low complexity" evidence="1">
    <location>
        <begin position="26"/>
        <end position="35"/>
    </location>
</feature>
<reference evidence="2 3" key="1">
    <citation type="journal article" date="2014" name="Agronomy (Basel)">
        <title>A Draft Genome Sequence for Ensete ventricosum, the Drought-Tolerant Tree Against Hunger.</title>
        <authorList>
            <person name="Harrison J."/>
            <person name="Moore K.A."/>
            <person name="Paszkiewicz K."/>
            <person name="Jones T."/>
            <person name="Grant M."/>
            <person name="Ambacheew D."/>
            <person name="Muzemil S."/>
            <person name="Studholme D.J."/>
        </authorList>
    </citation>
    <scope>NUCLEOTIDE SEQUENCE [LARGE SCALE GENOMIC DNA]</scope>
</reference>
<sequence length="130" mass="13060">MAGEVGLQAADGGGGGNRQRHECATAAGSRGGAVVRRCRRRSGRQQRALRHGCAPTRKLLRAGASVMGSADVAASGEDGNAVGSSEEGRLEATAAASGGQREMREERKTAQRGALASGKSRGATAGAGEE</sequence>
<name>A0A426WXW4_ENSVE</name>
<dbReference type="Proteomes" id="UP000287651">
    <property type="component" value="Unassembled WGS sequence"/>
</dbReference>
<feature type="region of interest" description="Disordered" evidence="1">
    <location>
        <begin position="1"/>
        <end position="54"/>
    </location>
</feature>
<evidence type="ECO:0000256" key="1">
    <source>
        <dbReference type="SAM" id="MobiDB-lite"/>
    </source>
</evidence>